<dbReference type="InterPro" id="IPR046341">
    <property type="entry name" value="SET_dom_sf"/>
</dbReference>
<evidence type="ECO:0000313" key="1">
    <source>
        <dbReference type="EMBL" id="KPA73523.1"/>
    </source>
</evidence>
<dbReference type="GeneID" id="26910118"/>
<gene>
    <name evidence="1" type="ORF">ABB37_09835</name>
</gene>
<organism evidence="1 2">
    <name type="scientific">Leptomonas pyrrhocoris</name>
    <name type="common">Firebug parasite</name>
    <dbReference type="NCBI Taxonomy" id="157538"/>
    <lineage>
        <taxon>Eukaryota</taxon>
        <taxon>Discoba</taxon>
        <taxon>Euglenozoa</taxon>
        <taxon>Kinetoplastea</taxon>
        <taxon>Metakinetoplastina</taxon>
        <taxon>Trypanosomatida</taxon>
        <taxon>Trypanosomatidae</taxon>
        <taxon>Leishmaniinae</taxon>
        <taxon>Leptomonas</taxon>
    </lineage>
</organism>
<evidence type="ECO:0000313" key="2">
    <source>
        <dbReference type="Proteomes" id="UP000037923"/>
    </source>
</evidence>
<dbReference type="RefSeq" id="XP_015651962.1">
    <property type="nucleotide sequence ID" value="XM_015809480.1"/>
</dbReference>
<keyword evidence="2" id="KW-1185">Reference proteome</keyword>
<sequence length="322" mass="34893">MSASGVDMDVFWEACTAHGVVSKKLVVHRSPHSTSPVGLCAAEAVKHGAPLINVPYHAVLNAQTLRGDLLPRALPPLRKAALFLTRRGRLGLVTAHSLWLACFLACHAEECAHAQHARKSFLHPFLSNGVYPPLPNLFLTANASSCPGLRSVPAAELQEAERRVSGEMDLIHTMLRHYGKRRGVPAGLCPHREALVLSYRTVMQRAILLPLNCQPSSPDDLAELIESSPGIPLIPSLVPVIDMIRPAHPSKTAAEAKEDDESEAELTSSANCTLLTCVQSDFVSPSSRRRVIVETAPLAARRVVVCAAKAIKEGEELRMDFE</sequence>
<accession>A0A0M9FPU5</accession>
<dbReference type="SUPFAM" id="SSF82199">
    <property type="entry name" value="SET domain"/>
    <property type="match status" value="1"/>
</dbReference>
<dbReference type="OrthoDB" id="275765at2759"/>
<comment type="caution">
    <text evidence="1">The sequence shown here is derived from an EMBL/GenBank/DDBJ whole genome shotgun (WGS) entry which is preliminary data.</text>
</comment>
<name>A0A0M9FPU5_LEPPY</name>
<protein>
    <recommendedName>
        <fullName evidence="3">SET domain-containing protein</fullName>
    </recommendedName>
</protein>
<dbReference type="Gene3D" id="3.90.1410.10">
    <property type="entry name" value="set domain protein methyltransferase, domain 1"/>
    <property type="match status" value="1"/>
</dbReference>
<evidence type="ECO:0008006" key="3">
    <source>
        <dbReference type="Google" id="ProtNLM"/>
    </source>
</evidence>
<proteinExistence type="predicted"/>
<reference evidence="1 2" key="1">
    <citation type="submission" date="2015-07" db="EMBL/GenBank/DDBJ databases">
        <title>High-quality genome of monoxenous trypanosomatid Leptomonas pyrrhocoris.</title>
        <authorList>
            <person name="Flegontov P."/>
            <person name="Butenko A."/>
            <person name="Firsov S."/>
            <person name="Vlcek C."/>
            <person name="Logacheva M.D."/>
            <person name="Field M."/>
            <person name="Filatov D."/>
            <person name="Flegontova O."/>
            <person name="Gerasimov E."/>
            <person name="Jackson A.P."/>
            <person name="Kelly S."/>
            <person name="Opperdoes F."/>
            <person name="O'Reilly A."/>
            <person name="Votypka J."/>
            <person name="Yurchenko V."/>
            <person name="Lukes J."/>
        </authorList>
    </citation>
    <scope>NUCLEOTIDE SEQUENCE [LARGE SCALE GENOMIC DNA]</scope>
    <source>
        <strain evidence="1">H10</strain>
    </source>
</reference>
<dbReference type="VEuPathDB" id="TriTrypDB:LpyrH10_35_0500"/>
<dbReference type="Proteomes" id="UP000037923">
    <property type="component" value="Unassembled WGS sequence"/>
</dbReference>
<dbReference type="OMA" id="ACFVACY"/>
<dbReference type="EMBL" id="LGTL01000035">
    <property type="protein sequence ID" value="KPA73523.1"/>
    <property type="molecule type" value="Genomic_DNA"/>
</dbReference>
<dbReference type="AlphaFoldDB" id="A0A0M9FPU5"/>